<evidence type="ECO:0000256" key="5">
    <source>
        <dbReference type="ARBA" id="ARBA00022692"/>
    </source>
</evidence>
<evidence type="ECO:0000256" key="6">
    <source>
        <dbReference type="ARBA" id="ARBA00022989"/>
    </source>
</evidence>
<feature type="transmembrane region" description="Helical" evidence="8">
    <location>
        <begin position="129"/>
        <end position="149"/>
    </location>
</feature>
<evidence type="ECO:0000313" key="9">
    <source>
        <dbReference type="EMBL" id="MBB6260016.1"/>
    </source>
</evidence>
<dbReference type="GO" id="GO:0015129">
    <property type="term" value="F:lactate transmembrane transporter activity"/>
    <property type="evidence" value="ECO:0007669"/>
    <property type="project" value="UniProtKB-UniRule"/>
</dbReference>
<evidence type="ECO:0000313" key="10">
    <source>
        <dbReference type="Proteomes" id="UP000555393"/>
    </source>
</evidence>
<dbReference type="PANTHER" id="PTHR30003:SF2">
    <property type="entry name" value="L-LACTATE PERMEASE"/>
    <property type="match status" value="1"/>
</dbReference>
<keyword evidence="3 8" id="KW-0813">Transport</keyword>
<reference evidence="9 10" key="1">
    <citation type="submission" date="2020-08" db="EMBL/GenBank/DDBJ databases">
        <title>Genomic Encyclopedia of Type Strains, Phase IV (KMG-IV): sequencing the most valuable type-strain genomes for metagenomic binning, comparative biology and taxonomic classification.</title>
        <authorList>
            <person name="Goeker M."/>
        </authorList>
    </citation>
    <scope>NUCLEOTIDE SEQUENCE [LARGE SCALE GENOMIC DNA]</scope>
    <source>
        <strain evidence="9 10">DSM 22336</strain>
    </source>
</reference>
<dbReference type="Proteomes" id="UP000555393">
    <property type="component" value="Unassembled WGS sequence"/>
</dbReference>
<comment type="subcellular location">
    <subcellularLocation>
        <location evidence="8">Cell inner membrane</location>
        <topology evidence="8">Multi-pass membrane protein</topology>
    </subcellularLocation>
    <subcellularLocation>
        <location evidence="1">Cell membrane</location>
        <topology evidence="1">Multi-pass membrane protein</topology>
    </subcellularLocation>
</comment>
<comment type="similarity">
    <text evidence="2 8">Belongs to the lactate permease family.</text>
</comment>
<keyword evidence="5 8" id="KW-0812">Transmembrane</keyword>
<name>A0A841LRZ2_9HYPH</name>
<feature type="transmembrane region" description="Helical" evidence="8">
    <location>
        <begin position="64"/>
        <end position="85"/>
    </location>
</feature>
<keyword evidence="10" id="KW-1185">Reference proteome</keyword>
<feature type="transmembrane region" description="Helical" evidence="8">
    <location>
        <begin position="216"/>
        <end position="235"/>
    </location>
</feature>
<feature type="transmembrane region" description="Helical" evidence="8">
    <location>
        <begin position="352"/>
        <end position="374"/>
    </location>
</feature>
<evidence type="ECO:0000256" key="1">
    <source>
        <dbReference type="ARBA" id="ARBA00004651"/>
    </source>
</evidence>
<keyword evidence="6 8" id="KW-1133">Transmembrane helix</keyword>
<comment type="function">
    <text evidence="8">Uptake of L-lactate across the membrane. Can also transport D-lactate and glycolate.</text>
</comment>
<dbReference type="AlphaFoldDB" id="A0A841LRZ2"/>
<dbReference type="EMBL" id="JACIIU010000001">
    <property type="protein sequence ID" value="MBB6260016.1"/>
    <property type="molecule type" value="Genomic_DNA"/>
</dbReference>
<feature type="transmembrane region" description="Helical" evidence="8">
    <location>
        <begin position="106"/>
        <end position="123"/>
    </location>
</feature>
<feature type="transmembrane region" description="Helical" evidence="8">
    <location>
        <begin position="38"/>
        <end position="58"/>
    </location>
</feature>
<comment type="caution">
    <text evidence="9">The sequence shown here is derived from an EMBL/GenBank/DDBJ whole genome shotgun (WGS) entry which is preliminary data.</text>
</comment>
<proteinExistence type="inferred from homology"/>
<evidence type="ECO:0000256" key="4">
    <source>
        <dbReference type="ARBA" id="ARBA00022475"/>
    </source>
</evidence>
<dbReference type="GO" id="GO:0005886">
    <property type="term" value="C:plasma membrane"/>
    <property type="evidence" value="ECO:0007669"/>
    <property type="project" value="UniProtKB-SubCell"/>
</dbReference>
<feature type="transmembrane region" description="Helical" evidence="8">
    <location>
        <begin position="187"/>
        <end position="209"/>
    </location>
</feature>
<protein>
    <recommendedName>
        <fullName evidence="8">L-lactate permease</fullName>
    </recommendedName>
</protein>
<evidence type="ECO:0000256" key="3">
    <source>
        <dbReference type="ARBA" id="ARBA00022448"/>
    </source>
</evidence>
<keyword evidence="7 8" id="KW-0472">Membrane</keyword>
<feature type="transmembrane region" description="Helical" evidence="8">
    <location>
        <begin position="294"/>
        <end position="314"/>
    </location>
</feature>
<evidence type="ECO:0000256" key="8">
    <source>
        <dbReference type="RuleBase" id="RU365092"/>
    </source>
</evidence>
<evidence type="ECO:0000256" key="7">
    <source>
        <dbReference type="ARBA" id="ARBA00023136"/>
    </source>
</evidence>
<feature type="transmembrane region" description="Helical" evidence="8">
    <location>
        <begin position="394"/>
        <end position="413"/>
    </location>
</feature>
<sequence>MSLDLNLLHWLLAAAPIVALIVLMVGMNWTAQQAGTTGIFIAAGVAVFAFEASTRALAVASARGIWDAVPILYVIWPALLLYQIMNQSGGYDALRRGISRMSRNELFIIVALGWVFTSFLQGIDGFGTPIAVVAPLLVAFGMRPVYAVAIPIIAHIWAKFYGTLGVGWLATLQVVEMDAATSLSMGLQAAILIAIQSVLGGFMVVWMYGRAPAVRAGWPLVLIIAAIHSIGQFLVVFIDPILAAFLPAALAMLALYPLSQWSRYKEADDSIVERPAMREEAHLEENSAEPPMDIVAAFSPYALLTILALATSLIDRLHAWLYIPSFGLPFPAITTGMGVETAGTASYSPLHMFAHPGATITVTALVTWFCFTKLGYFKQWAKATGKEMPGVVKGLFASAVPASVPIIAFLVMASIMKLSGQNTMLALGIAAIAPAYVFAFLANGIGILGAFITSSSTSSQVLFSELQVNLAEAKGLPPSTILAAQSAGGAIGNAIAPANVVMGASTTGINGQEGAILRKTMPWTIAAFVLTGIATVILTLIVQ</sequence>
<gene>
    <name evidence="9" type="ORF">FHS77_000524</name>
</gene>
<evidence type="ECO:0000256" key="2">
    <source>
        <dbReference type="ARBA" id="ARBA00010100"/>
    </source>
</evidence>
<dbReference type="Pfam" id="PF02652">
    <property type="entry name" value="Lactate_perm"/>
    <property type="match status" value="1"/>
</dbReference>
<dbReference type="RefSeq" id="WP_184219527.1">
    <property type="nucleotide sequence ID" value="NZ_JACIIU010000001.1"/>
</dbReference>
<accession>A0A841LRZ2</accession>
<dbReference type="InterPro" id="IPR003804">
    <property type="entry name" value="Lactate_perm"/>
</dbReference>
<dbReference type="GO" id="GO:0015295">
    <property type="term" value="F:solute:proton symporter activity"/>
    <property type="evidence" value="ECO:0007669"/>
    <property type="project" value="TreeGrafter"/>
</dbReference>
<organism evidence="9 10">
    <name type="scientific">Paenochrobactrum gallinarii</name>
    <dbReference type="NCBI Taxonomy" id="643673"/>
    <lineage>
        <taxon>Bacteria</taxon>
        <taxon>Pseudomonadati</taxon>
        <taxon>Pseudomonadota</taxon>
        <taxon>Alphaproteobacteria</taxon>
        <taxon>Hyphomicrobiales</taxon>
        <taxon>Brucellaceae</taxon>
        <taxon>Paenochrobactrum</taxon>
    </lineage>
</organism>
<dbReference type="PANTHER" id="PTHR30003">
    <property type="entry name" value="L-LACTATE PERMEASE"/>
    <property type="match status" value="1"/>
</dbReference>
<keyword evidence="4" id="KW-1003">Cell membrane</keyword>
<feature type="transmembrane region" description="Helical" evidence="8">
    <location>
        <begin position="320"/>
        <end position="340"/>
    </location>
</feature>
<feature type="transmembrane region" description="Helical" evidence="8">
    <location>
        <begin position="523"/>
        <end position="542"/>
    </location>
</feature>
<feature type="transmembrane region" description="Helical" evidence="8">
    <location>
        <begin position="6"/>
        <end position="26"/>
    </location>
</feature>
<feature type="transmembrane region" description="Helical" evidence="8">
    <location>
        <begin position="425"/>
        <end position="452"/>
    </location>
</feature>
<keyword evidence="8" id="KW-0997">Cell inner membrane</keyword>